<evidence type="ECO:0000313" key="2">
    <source>
        <dbReference type="EMBL" id="KAJ3598466.1"/>
    </source>
</evidence>
<sequence>MVSGWVSGRVSHDAPKSNTESQDIPPTDTPLISAPFLPIPFSLLLYSIPLSPFFLSPLPPPERHRSVRGGPSRSWPRWRQFPAQVTRYERNTEPLRAVRRDGRFWMRFSGVSRMSDALDEAAKDASDAAALLKPGERSSPLASLSINNIGGVLPIL</sequence>
<accession>A0A9Q0IIN3</accession>
<gene>
    <name evidence="2" type="ORF">NHX12_001976</name>
</gene>
<reference evidence="2" key="1">
    <citation type="submission" date="2022-07" db="EMBL/GenBank/DDBJ databases">
        <title>Chromosome-level genome of Muraenolepis orangiensis.</title>
        <authorList>
            <person name="Kim J."/>
        </authorList>
    </citation>
    <scope>NUCLEOTIDE SEQUENCE</scope>
    <source>
        <strain evidence="2">KU_S4_2022</strain>
        <tissue evidence="2">Muscle</tissue>
    </source>
</reference>
<name>A0A9Q0IIN3_9TELE</name>
<keyword evidence="3" id="KW-1185">Reference proteome</keyword>
<evidence type="ECO:0000313" key="3">
    <source>
        <dbReference type="Proteomes" id="UP001148018"/>
    </source>
</evidence>
<dbReference type="Proteomes" id="UP001148018">
    <property type="component" value="Unassembled WGS sequence"/>
</dbReference>
<organism evidence="2 3">
    <name type="scientific">Muraenolepis orangiensis</name>
    <name type="common">Patagonian moray cod</name>
    <dbReference type="NCBI Taxonomy" id="630683"/>
    <lineage>
        <taxon>Eukaryota</taxon>
        <taxon>Metazoa</taxon>
        <taxon>Chordata</taxon>
        <taxon>Craniata</taxon>
        <taxon>Vertebrata</taxon>
        <taxon>Euteleostomi</taxon>
        <taxon>Actinopterygii</taxon>
        <taxon>Neopterygii</taxon>
        <taxon>Teleostei</taxon>
        <taxon>Neoteleostei</taxon>
        <taxon>Acanthomorphata</taxon>
        <taxon>Zeiogadaria</taxon>
        <taxon>Gadariae</taxon>
        <taxon>Gadiformes</taxon>
        <taxon>Muraenolepidoidei</taxon>
        <taxon>Muraenolepididae</taxon>
        <taxon>Muraenolepis</taxon>
    </lineage>
</organism>
<evidence type="ECO:0000256" key="1">
    <source>
        <dbReference type="SAM" id="MobiDB-lite"/>
    </source>
</evidence>
<dbReference type="EMBL" id="JANIIK010000109">
    <property type="protein sequence ID" value="KAJ3598466.1"/>
    <property type="molecule type" value="Genomic_DNA"/>
</dbReference>
<protein>
    <submittedName>
        <fullName evidence="2">Uncharacterized protein</fullName>
    </submittedName>
</protein>
<comment type="caution">
    <text evidence="2">The sequence shown here is derived from an EMBL/GenBank/DDBJ whole genome shotgun (WGS) entry which is preliminary data.</text>
</comment>
<dbReference type="AlphaFoldDB" id="A0A9Q0IIN3"/>
<feature type="region of interest" description="Disordered" evidence="1">
    <location>
        <begin position="1"/>
        <end position="27"/>
    </location>
</feature>
<proteinExistence type="predicted"/>